<dbReference type="Proteomes" id="UP000318582">
    <property type="component" value="Unassembled WGS sequence"/>
</dbReference>
<dbReference type="AlphaFoldDB" id="A0A507DX64"/>
<keyword evidence="2" id="KW-1185">Reference proteome</keyword>
<comment type="caution">
    <text evidence="1">The sequence shown here is derived from an EMBL/GenBank/DDBJ whole genome shotgun (WGS) entry which is preliminary data.</text>
</comment>
<proteinExistence type="predicted"/>
<protein>
    <submittedName>
        <fullName evidence="1">Uncharacterized protein</fullName>
    </submittedName>
</protein>
<evidence type="ECO:0000313" key="1">
    <source>
        <dbReference type="EMBL" id="TPX56061.1"/>
    </source>
</evidence>
<dbReference type="EMBL" id="QEAQ01000087">
    <property type="protein sequence ID" value="TPX56061.1"/>
    <property type="molecule type" value="Genomic_DNA"/>
</dbReference>
<reference evidence="1 2" key="1">
    <citation type="journal article" date="2019" name="Sci. Rep.">
        <title>Comparative genomics of chytrid fungi reveal insights into the obligate biotrophic and pathogenic lifestyle of Synchytrium endobioticum.</title>
        <authorList>
            <person name="van de Vossenberg B.T.L.H."/>
            <person name="Warris S."/>
            <person name="Nguyen H.D.T."/>
            <person name="van Gent-Pelzer M.P.E."/>
            <person name="Joly D.L."/>
            <person name="van de Geest H.C."/>
            <person name="Bonants P.J.M."/>
            <person name="Smith D.S."/>
            <person name="Levesque C.A."/>
            <person name="van der Lee T.A.J."/>
        </authorList>
    </citation>
    <scope>NUCLEOTIDE SEQUENCE [LARGE SCALE GENOMIC DNA]</scope>
    <source>
        <strain evidence="1 2">CBS 809.83</strain>
    </source>
</reference>
<gene>
    <name evidence="1" type="ORF">PhCBS80983_g04835</name>
</gene>
<evidence type="ECO:0000313" key="2">
    <source>
        <dbReference type="Proteomes" id="UP000318582"/>
    </source>
</evidence>
<sequence length="308" mass="34977">MKFLAVLKAVLQVVALTAVLLTWSSVGRFFEAVTTKTNSLHVWFGPPTTPKEIHIGEIYNVTIEWTSKLATRKTYLNVSMDLGLVCSSGSESARYKVDPLVVQTRAGKVFLDFPLTPEDLRPDVQGSLCHLNLAYSYWANTATPGEAKLIIEDNENSDVFKLVREPRLRPLPLANATILDPADRRLSWQLRVDDIISHAGTASVRSLTFKYPEVRQYFYTAVSIWPEDDPEWSMDQSISLFTWLKWVLALTLLYTVRVNERARAIAGSPWRKLAGWWGNDIEDPLAPRKTVRSRRRSILRDHIPMHGA</sequence>
<organism evidence="1 2">
    <name type="scientific">Powellomyces hirtus</name>
    <dbReference type="NCBI Taxonomy" id="109895"/>
    <lineage>
        <taxon>Eukaryota</taxon>
        <taxon>Fungi</taxon>
        <taxon>Fungi incertae sedis</taxon>
        <taxon>Chytridiomycota</taxon>
        <taxon>Chytridiomycota incertae sedis</taxon>
        <taxon>Chytridiomycetes</taxon>
        <taxon>Spizellomycetales</taxon>
        <taxon>Powellomycetaceae</taxon>
        <taxon>Powellomyces</taxon>
    </lineage>
</organism>
<accession>A0A507DX64</accession>
<name>A0A507DX64_9FUNG</name>